<evidence type="ECO:0000256" key="1">
    <source>
        <dbReference type="SAM" id="MobiDB-lite"/>
    </source>
</evidence>
<dbReference type="AlphaFoldDB" id="A0A8T0XFE9"/>
<accession>A0A8T0XFE9</accession>
<gene>
    <name evidence="2" type="ORF">PVAP13_1KG289966</name>
</gene>
<feature type="compositionally biased region" description="Low complexity" evidence="1">
    <location>
        <begin position="1"/>
        <end position="20"/>
    </location>
</feature>
<name>A0A8T0XFE9_PANVG</name>
<sequence>MAAGPGSSSPPSLPLRAGAPTRACHGGEAEEATARRGRGLAAAAGAMRGRGGCPRRGGAWRRRVGGRAWRASGGRAQGPACGEPAAQGPPATPPLPSARARVGRGGQSGAASLLPGGPPWRRRGTAPLLAAGESPAAVSASPAPPPACPASFSVHRERTAGEHVLLPRAPVQPRPPVSSPWGGTAATHVREGGGGAGAPTARMRGTGGSVREGLLLSPPCLPPLLVAVSSPTLGHTWLPSAGPCADPWRRRRRIQALPPSALLERGGGEHPRPPHLAVEAMAADPDALAAVRLLPPSPSRFASSPSPLSSLPLLLGVRGGTVGGRHLARPAHARGVRSGARSTSLAGAAGGRAAGLAPRGLLEEERHCLHSWRIRALPLSYRRLWRMPLQ</sequence>
<dbReference type="Proteomes" id="UP000823388">
    <property type="component" value="Chromosome 1K"/>
</dbReference>
<dbReference type="EMBL" id="CM029037">
    <property type="protein sequence ID" value="KAG2657568.1"/>
    <property type="molecule type" value="Genomic_DNA"/>
</dbReference>
<reference evidence="2" key="1">
    <citation type="submission" date="2020-05" db="EMBL/GenBank/DDBJ databases">
        <title>WGS assembly of Panicum virgatum.</title>
        <authorList>
            <person name="Lovell J.T."/>
            <person name="Jenkins J."/>
            <person name="Shu S."/>
            <person name="Juenger T.E."/>
            <person name="Schmutz J."/>
        </authorList>
    </citation>
    <scope>NUCLEOTIDE SEQUENCE</scope>
    <source>
        <strain evidence="2">AP13</strain>
    </source>
</reference>
<keyword evidence="3" id="KW-1185">Reference proteome</keyword>
<comment type="caution">
    <text evidence="2">The sequence shown here is derived from an EMBL/GenBank/DDBJ whole genome shotgun (WGS) entry which is preliminary data.</text>
</comment>
<organism evidence="2 3">
    <name type="scientific">Panicum virgatum</name>
    <name type="common">Blackwell switchgrass</name>
    <dbReference type="NCBI Taxonomy" id="38727"/>
    <lineage>
        <taxon>Eukaryota</taxon>
        <taxon>Viridiplantae</taxon>
        <taxon>Streptophyta</taxon>
        <taxon>Embryophyta</taxon>
        <taxon>Tracheophyta</taxon>
        <taxon>Spermatophyta</taxon>
        <taxon>Magnoliopsida</taxon>
        <taxon>Liliopsida</taxon>
        <taxon>Poales</taxon>
        <taxon>Poaceae</taxon>
        <taxon>PACMAD clade</taxon>
        <taxon>Panicoideae</taxon>
        <taxon>Panicodae</taxon>
        <taxon>Paniceae</taxon>
        <taxon>Panicinae</taxon>
        <taxon>Panicum</taxon>
        <taxon>Panicum sect. Hiantes</taxon>
    </lineage>
</organism>
<feature type="region of interest" description="Disordered" evidence="1">
    <location>
        <begin position="1"/>
        <end position="125"/>
    </location>
</feature>
<proteinExistence type="predicted"/>
<evidence type="ECO:0000313" key="3">
    <source>
        <dbReference type="Proteomes" id="UP000823388"/>
    </source>
</evidence>
<evidence type="ECO:0000313" key="2">
    <source>
        <dbReference type="EMBL" id="KAG2657568.1"/>
    </source>
</evidence>
<feature type="compositionally biased region" description="Low complexity" evidence="1">
    <location>
        <begin position="66"/>
        <end position="78"/>
    </location>
</feature>
<protein>
    <submittedName>
        <fullName evidence="2">Uncharacterized protein</fullName>
    </submittedName>
</protein>
<feature type="compositionally biased region" description="Basic and acidic residues" evidence="1">
    <location>
        <begin position="25"/>
        <end position="34"/>
    </location>
</feature>